<dbReference type="VEuPathDB" id="VectorBase:AALB000531"/>
<dbReference type="AlphaFoldDB" id="A0A182F250"/>
<dbReference type="InterPro" id="IPR050951">
    <property type="entry name" value="Retrovirus_Pol_polyprotein"/>
</dbReference>
<dbReference type="InterPro" id="IPR036397">
    <property type="entry name" value="RNaseH_sf"/>
</dbReference>
<protein>
    <recommendedName>
        <fullName evidence="1">RNA-directed DNA polymerase</fullName>
        <ecNumber evidence="1">2.7.7.49</ecNumber>
    </recommendedName>
</protein>
<organism evidence="2 3">
    <name type="scientific">Anopheles albimanus</name>
    <name type="common">New world malaria mosquito</name>
    <dbReference type="NCBI Taxonomy" id="7167"/>
    <lineage>
        <taxon>Eukaryota</taxon>
        <taxon>Metazoa</taxon>
        <taxon>Ecdysozoa</taxon>
        <taxon>Arthropoda</taxon>
        <taxon>Hexapoda</taxon>
        <taxon>Insecta</taxon>
        <taxon>Pterygota</taxon>
        <taxon>Neoptera</taxon>
        <taxon>Endopterygota</taxon>
        <taxon>Diptera</taxon>
        <taxon>Nematocera</taxon>
        <taxon>Culicoidea</taxon>
        <taxon>Culicidae</taxon>
        <taxon>Anophelinae</taxon>
        <taxon>Anopheles</taxon>
    </lineage>
</organism>
<dbReference type="SUPFAM" id="SSF53098">
    <property type="entry name" value="Ribonuclease H-like"/>
    <property type="match status" value="2"/>
</dbReference>
<dbReference type="PANTHER" id="PTHR37984">
    <property type="entry name" value="PROTEIN CBG26694"/>
    <property type="match status" value="1"/>
</dbReference>
<dbReference type="EC" id="2.7.7.49" evidence="1"/>
<dbReference type="Gene3D" id="1.10.340.70">
    <property type="match status" value="1"/>
</dbReference>
<reference evidence="2" key="2">
    <citation type="submission" date="2022-08" db="UniProtKB">
        <authorList>
            <consortium name="EnsemblMetazoa"/>
        </authorList>
    </citation>
    <scope>IDENTIFICATION</scope>
    <source>
        <strain evidence="2">STECLA/ALBI9_A</strain>
    </source>
</reference>
<dbReference type="FunFam" id="1.10.340.70:FF:000001">
    <property type="entry name" value="Retrovirus-related Pol polyprotein from transposon gypsy-like Protein"/>
    <property type="match status" value="1"/>
</dbReference>
<sequence>MPNQEAITVARTFVENLICRHGVPEELVTDQGTNFMGQVMKSVCKILKIRKINTSAYHPQANLVERANRELKTYLRQYVMGDPYVWDNFLPYFSFEYNTTVNSSTRFTPHELLYGHAARLPLSIYKGDLQEANYHSYALEMRNIFKRMHGTARANLVSSKVQRKESTTAWQSEEHTTGLMNLPDAQEADVENRVNARELYERYERARSENTIDLRKLKFVRKIVDDPLRYRIVILNSRTSNADISRIWTPPHGLKDYTSQGVLHVPEAKIVGVILEGKSTSLVNSEAFLERFQRCLSTLKEVVAEDQEIPILSFRRIKQFEVLEMIQFAGEQYGLPFSLYNASSERIEAQPHEVPELLREFHDAPLGGHVGAKRMRKRLASVYQWKSMKRDIEDYVRKCESCQKNKICKYNRIPMRITTTAAEPFEKVFMDIVVLPETARGNRYGLVIQDDLTRFLIVAAMPNQEAITVARTFVENLICRHGVPEELVTDQGTNFMGQVMKS</sequence>
<dbReference type="Gene3D" id="3.30.420.10">
    <property type="entry name" value="Ribonuclease H-like superfamily/Ribonuclease H"/>
    <property type="match status" value="2"/>
</dbReference>
<dbReference type="FunFam" id="3.30.420.10:FF:000032">
    <property type="entry name" value="Retrovirus-related Pol polyprotein from transposon 297-like Protein"/>
    <property type="match status" value="1"/>
</dbReference>
<proteinExistence type="predicted"/>
<dbReference type="PANTHER" id="PTHR37984:SF5">
    <property type="entry name" value="PROTEIN NYNRIN-LIKE"/>
    <property type="match status" value="1"/>
</dbReference>
<dbReference type="VEuPathDB" id="VectorBase:AALB20_035984"/>
<dbReference type="GO" id="GO:0003676">
    <property type="term" value="F:nucleic acid binding"/>
    <property type="evidence" value="ECO:0007669"/>
    <property type="project" value="InterPro"/>
</dbReference>
<evidence type="ECO:0000313" key="3">
    <source>
        <dbReference type="Proteomes" id="UP000069272"/>
    </source>
</evidence>
<dbReference type="Proteomes" id="UP000069272">
    <property type="component" value="Chromosome 2L"/>
</dbReference>
<evidence type="ECO:0000256" key="1">
    <source>
        <dbReference type="ARBA" id="ARBA00012493"/>
    </source>
</evidence>
<dbReference type="EnsemblMetazoa" id="AALB000531-RA">
    <property type="protein sequence ID" value="AALB000531-PA"/>
    <property type="gene ID" value="AALB000531"/>
</dbReference>
<dbReference type="Pfam" id="PF17921">
    <property type="entry name" value="Integrase_H2C2"/>
    <property type="match status" value="1"/>
</dbReference>
<dbReference type="PROSITE" id="PS50994">
    <property type="entry name" value="INTEGRASE"/>
    <property type="match status" value="2"/>
</dbReference>
<dbReference type="GO" id="GO:0003964">
    <property type="term" value="F:RNA-directed DNA polymerase activity"/>
    <property type="evidence" value="ECO:0007669"/>
    <property type="project" value="UniProtKB-EC"/>
</dbReference>
<dbReference type="GO" id="GO:0015074">
    <property type="term" value="P:DNA integration"/>
    <property type="evidence" value="ECO:0007669"/>
    <property type="project" value="InterPro"/>
</dbReference>
<keyword evidence="3" id="KW-1185">Reference proteome</keyword>
<evidence type="ECO:0000313" key="2">
    <source>
        <dbReference type="EnsemblMetazoa" id="AALB000531-PA"/>
    </source>
</evidence>
<dbReference type="InterPro" id="IPR041588">
    <property type="entry name" value="Integrase_H2C2"/>
</dbReference>
<dbReference type="InterPro" id="IPR001584">
    <property type="entry name" value="Integrase_cat-core"/>
</dbReference>
<name>A0A182F250_ANOAL</name>
<reference evidence="2 3" key="1">
    <citation type="journal article" date="2017" name="G3 (Bethesda)">
        <title>The Physical Genome Mapping of Anopheles albimanus Corrected Scaffold Misassemblies and Identified Interarm Rearrangements in Genus Anopheles.</title>
        <authorList>
            <person name="Artemov G.N."/>
            <person name="Peery A.N."/>
            <person name="Jiang X."/>
            <person name="Tu Z."/>
            <person name="Stegniy V.N."/>
            <person name="Sharakhova M.V."/>
            <person name="Sharakhov I.V."/>
        </authorList>
    </citation>
    <scope>NUCLEOTIDE SEQUENCE [LARGE SCALE GENOMIC DNA]</scope>
    <source>
        <strain evidence="2 3">ALBI9_A</strain>
    </source>
</reference>
<accession>A0A182F250</accession>
<dbReference type="InterPro" id="IPR012337">
    <property type="entry name" value="RNaseH-like_sf"/>
</dbReference>
<dbReference type="Pfam" id="PF00665">
    <property type="entry name" value="rve"/>
    <property type="match status" value="1"/>
</dbReference>
<dbReference type="STRING" id="7167.A0A182F250"/>